<dbReference type="AlphaFoldDB" id="U1PNQ4"/>
<sequence>MKPSGISRTADGEHYRIHVPKGKDTAGGDGKPRDAYLPADLEMLLYQYQRDNQIANDEPFIDIQPRSVREVVKRLTETAAEEYDNDDWKAVSSHDLRRHYAQRMLVNERINPRVLMAVGGWNSFDAIEPYLNEPTDTVINDAFSRIDF</sequence>
<evidence type="ECO:0000313" key="3">
    <source>
        <dbReference type="EMBL" id="ERG93881.1"/>
    </source>
</evidence>
<evidence type="ECO:0000256" key="2">
    <source>
        <dbReference type="SAM" id="MobiDB-lite"/>
    </source>
</evidence>
<dbReference type="GO" id="GO:0015074">
    <property type="term" value="P:DNA integration"/>
    <property type="evidence" value="ECO:0007669"/>
    <property type="project" value="InterPro"/>
</dbReference>
<dbReference type="HOGENOM" id="CLU_086257_1_0_2"/>
<dbReference type="EMBL" id="KE356561">
    <property type="protein sequence ID" value="ERG93881.1"/>
    <property type="molecule type" value="Genomic_DNA"/>
</dbReference>
<dbReference type="CDD" id="cd00397">
    <property type="entry name" value="DNA_BRE_C"/>
    <property type="match status" value="1"/>
</dbReference>
<name>U1PNQ4_9EURY</name>
<dbReference type="eggNOG" id="arCOG02282">
    <property type="taxonomic scope" value="Archaea"/>
</dbReference>
<dbReference type="GO" id="GO:0003677">
    <property type="term" value="F:DNA binding"/>
    <property type="evidence" value="ECO:0007669"/>
    <property type="project" value="InterPro"/>
</dbReference>
<dbReference type="InterPro" id="IPR011010">
    <property type="entry name" value="DNA_brk_join_enz"/>
</dbReference>
<dbReference type="STRING" id="1238425.J07HQW2_00315"/>
<feature type="compositionally biased region" description="Basic and acidic residues" evidence="2">
    <location>
        <begin position="10"/>
        <end position="33"/>
    </location>
</feature>
<dbReference type="RefSeq" id="WP_021053375.1">
    <property type="nucleotide sequence ID" value="NZ_KE356561.1"/>
</dbReference>
<evidence type="ECO:0000313" key="4">
    <source>
        <dbReference type="Proteomes" id="UP000030710"/>
    </source>
</evidence>
<dbReference type="InterPro" id="IPR013762">
    <property type="entry name" value="Integrase-like_cat_sf"/>
</dbReference>
<reference evidence="3 4" key="1">
    <citation type="journal article" date="2013" name="PLoS ONE">
        <title>Assembly-driven community genomics of a hypersaline microbial ecosystem.</title>
        <authorList>
            <person name="Podell S."/>
            <person name="Ugalde J.A."/>
            <person name="Narasingarao P."/>
            <person name="Banfield J.F."/>
            <person name="Heidelberg K.B."/>
            <person name="Allen E.E."/>
        </authorList>
    </citation>
    <scope>NUCLEOTIDE SEQUENCE [LARGE SCALE GENOMIC DNA]</scope>
    <source>
        <strain evidence="4">J07HQW2</strain>
    </source>
</reference>
<dbReference type="Gene3D" id="1.10.443.10">
    <property type="entry name" value="Intergrase catalytic core"/>
    <property type="match status" value="1"/>
</dbReference>
<dbReference type="Proteomes" id="UP000030710">
    <property type="component" value="Unassembled WGS sequence"/>
</dbReference>
<dbReference type="GO" id="GO:0006310">
    <property type="term" value="P:DNA recombination"/>
    <property type="evidence" value="ECO:0007669"/>
    <property type="project" value="UniProtKB-KW"/>
</dbReference>
<proteinExistence type="predicted"/>
<protein>
    <submittedName>
        <fullName evidence="3">Phage integrase family</fullName>
    </submittedName>
</protein>
<organism evidence="3 4">
    <name type="scientific">Haloquadratum walsbyi J07HQW2</name>
    <dbReference type="NCBI Taxonomy" id="1238425"/>
    <lineage>
        <taxon>Archaea</taxon>
        <taxon>Methanobacteriati</taxon>
        <taxon>Methanobacteriota</taxon>
        <taxon>Stenosarchaea group</taxon>
        <taxon>Halobacteria</taxon>
        <taxon>Halobacteriales</taxon>
        <taxon>Haloferacaceae</taxon>
        <taxon>Haloquadratum</taxon>
    </lineage>
</organism>
<evidence type="ECO:0000256" key="1">
    <source>
        <dbReference type="ARBA" id="ARBA00023172"/>
    </source>
</evidence>
<feature type="region of interest" description="Disordered" evidence="2">
    <location>
        <begin position="1"/>
        <end position="33"/>
    </location>
</feature>
<accession>U1PNQ4</accession>
<keyword evidence="1" id="KW-0233">DNA recombination</keyword>
<gene>
    <name evidence="3" type="ORF">J07HQW2_00315</name>
</gene>
<dbReference type="SUPFAM" id="SSF56349">
    <property type="entry name" value="DNA breaking-rejoining enzymes"/>
    <property type="match status" value="1"/>
</dbReference>